<keyword evidence="2" id="KW-1185">Reference proteome</keyword>
<dbReference type="EMBL" id="LT605205">
    <property type="protein sequence ID" value="SCD21039.1"/>
    <property type="molecule type" value="Genomic_DNA"/>
</dbReference>
<sequence length="355" mass="39807">MSITAVMYTMDNLPLPCQLEWEIQWNNSNSLPSLQDKEENRGVAGVFSGFVGNELIIAGGANFPDKMPWEGGKKNWERTLYHAHTDTMDFQWGIITDFLPAAIAYGVSIQLAEGLLCIGGCDMKRCFDDVFLIYKEGGVFKISYDWPSLPVPLANATGALLNNKIYIAGGQEKMSEENATNHFFVLDLDHKDKGWVALPSWDGNARGYAVSVAIENGESPVFYLFSGRDYRSSGYVEILTDGHMYDPFVNRWTRLQGFFPVMAGTAFVHSENIVFLGGVTKLFPGSYEHPGFENILRVYDRISHRFVHEEILPFSVPVTTNIAVRENNFYITSGEIKPGIRTPSVYEGQIIPLEK</sequence>
<accession>A0A1R3T4Q3</accession>
<dbReference type="SUPFAM" id="SSF117281">
    <property type="entry name" value="Kelch motif"/>
    <property type="match status" value="1"/>
</dbReference>
<protein>
    <submittedName>
        <fullName evidence="1">Cyclically-permuted mutarotase</fullName>
    </submittedName>
</protein>
<dbReference type="Pfam" id="PF24996">
    <property type="entry name" value="NANM"/>
    <property type="match status" value="2"/>
</dbReference>
<gene>
    <name evidence="1" type="ORF">PSM36_2234</name>
</gene>
<dbReference type="STRING" id="1642647.PSM36_2234"/>
<name>A0A1R3T4Q3_9BACT</name>
<reference evidence="1 2" key="1">
    <citation type="submission" date="2016-08" db="EMBL/GenBank/DDBJ databases">
        <authorList>
            <person name="Seilhamer J.J."/>
        </authorList>
    </citation>
    <scope>NUCLEOTIDE SEQUENCE [LARGE SCALE GENOMIC DNA]</scope>
    <source>
        <strain evidence="1">M3/6</strain>
    </source>
</reference>
<dbReference type="KEGG" id="psac:PSM36_2234"/>
<dbReference type="Gene3D" id="2.120.10.80">
    <property type="entry name" value="Kelch-type beta propeller"/>
    <property type="match status" value="1"/>
</dbReference>
<evidence type="ECO:0000313" key="1">
    <source>
        <dbReference type="EMBL" id="SCD21039.1"/>
    </source>
</evidence>
<dbReference type="InterPro" id="IPR015915">
    <property type="entry name" value="Kelch-typ_b-propeller"/>
</dbReference>
<organism evidence="1 2">
    <name type="scientific">Proteiniphilum saccharofermentans</name>
    <dbReference type="NCBI Taxonomy" id="1642647"/>
    <lineage>
        <taxon>Bacteria</taxon>
        <taxon>Pseudomonadati</taxon>
        <taxon>Bacteroidota</taxon>
        <taxon>Bacteroidia</taxon>
        <taxon>Bacteroidales</taxon>
        <taxon>Dysgonomonadaceae</taxon>
        <taxon>Proteiniphilum</taxon>
    </lineage>
</organism>
<proteinExistence type="predicted"/>
<dbReference type="AlphaFoldDB" id="A0A1R3T4Q3"/>
<evidence type="ECO:0000313" key="2">
    <source>
        <dbReference type="Proteomes" id="UP000187464"/>
    </source>
</evidence>
<dbReference type="InterPro" id="IPR056734">
    <property type="entry name" value="NANM"/>
</dbReference>
<dbReference type="Proteomes" id="UP000187464">
    <property type="component" value="Chromosome I"/>
</dbReference>